<dbReference type="InterPro" id="IPR036388">
    <property type="entry name" value="WH-like_DNA-bd_sf"/>
</dbReference>
<dbReference type="InterPro" id="IPR000418">
    <property type="entry name" value="Ets_dom"/>
</dbReference>
<evidence type="ECO:0000256" key="3">
    <source>
        <dbReference type="RuleBase" id="RU004019"/>
    </source>
</evidence>
<dbReference type="SUPFAM" id="SSF46785">
    <property type="entry name" value="Winged helix' DNA-binding domain"/>
    <property type="match status" value="1"/>
</dbReference>
<dbReference type="Pfam" id="PF11620">
    <property type="entry name" value="GABP-alpha"/>
    <property type="match status" value="1"/>
</dbReference>
<dbReference type="InterPro" id="IPR024668">
    <property type="entry name" value="GABP_asu_N"/>
</dbReference>
<dbReference type="Pfam" id="PF02198">
    <property type="entry name" value="SAM_PNT"/>
    <property type="match status" value="1"/>
</dbReference>
<comment type="similarity">
    <text evidence="1 3">Belongs to the ETS family.</text>
</comment>
<dbReference type="PANTHER" id="PTHR11849:SF195">
    <property type="entry name" value="GA-BINDING PROTEIN ALPHA CHAIN"/>
    <property type="match status" value="1"/>
</dbReference>
<reference evidence="7" key="1">
    <citation type="submission" date="2025-08" db="UniProtKB">
        <authorList>
            <consortium name="RefSeq"/>
        </authorList>
    </citation>
    <scope>IDENTIFICATION</scope>
</reference>
<dbReference type="Gene3D" id="3.10.20.90">
    <property type="entry name" value="Phosphatidylinositol 3-kinase Catalytic Subunit, Chain A, domain 1"/>
    <property type="match status" value="1"/>
</dbReference>
<dbReference type="FunFam" id="1.10.10.10:FF:000200">
    <property type="entry name" value="GA-binding protein alpha chain, putative"/>
    <property type="match status" value="1"/>
</dbReference>
<dbReference type="GO" id="GO:0005634">
    <property type="term" value="C:nucleus"/>
    <property type="evidence" value="ECO:0007669"/>
    <property type="project" value="UniProtKB-SubCell"/>
</dbReference>
<dbReference type="SMART" id="SM00251">
    <property type="entry name" value="SAM_PNT"/>
    <property type="match status" value="1"/>
</dbReference>
<evidence type="ECO:0000313" key="6">
    <source>
        <dbReference type="Proteomes" id="UP000694867"/>
    </source>
</evidence>
<dbReference type="InterPro" id="IPR013761">
    <property type="entry name" value="SAM/pointed_sf"/>
</dbReference>
<dbReference type="SMART" id="SM00413">
    <property type="entry name" value="ETS"/>
    <property type="match status" value="1"/>
</dbReference>
<dbReference type="PRINTS" id="PR00454">
    <property type="entry name" value="ETSDOMAIN"/>
</dbReference>
<keyword evidence="6" id="KW-1185">Reference proteome</keyword>
<evidence type="ECO:0000259" key="4">
    <source>
        <dbReference type="PROSITE" id="PS50061"/>
    </source>
</evidence>
<sequence length="402" mass="46446">MDETLYPITDMVISPESILPGDNELTELSEGITTAVVAQHMEISEPLIVLKGLLETRLGLNLRDFKFFLQDTQELDPQRNLVDQCVQGEGLVQVNVEISYKNRSKKINIVDVLKPSDETLAELEAEAAPKKKKEKDEQVTKWVQSPEFKFIMDREDIPSNPQLWQYTHTQRWFKWAAKHFKLPAMSVNHDLWLISGKQLGQLTHEQFLEKVPYDPSDLMWTHLELLRKCKIVAIVQNTTETSPESPASNKKKIARKGSNLPLMPANRQSLELLNNRTGNNGQVQLWQFLLEMLTDKDARDYIAWSGNDGEFKLLNPEMVAQMWGLRKNKPNMNYEKLSRALRYYYDGDMITKVQGKRFVYKYDVDLKQLIGYDACELNRLVMEAEQKKISKELRAASSNLLI</sequence>
<dbReference type="Proteomes" id="UP000694867">
    <property type="component" value="Unplaced"/>
</dbReference>
<evidence type="ECO:0000256" key="1">
    <source>
        <dbReference type="ARBA" id="ARBA00005562"/>
    </source>
</evidence>
<dbReference type="SUPFAM" id="SSF47769">
    <property type="entry name" value="SAM/Pointed domain"/>
    <property type="match status" value="1"/>
</dbReference>
<dbReference type="GO" id="GO:0043565">
    <property type="term" value="F:sequence-specific DNA binding"/>
    <property type="evidence" value="ECO:0007669"/>
    <property type="project" value="InterPro"/>
</dbReference>
<comment type="subcellular location">
    <subcellularLocation>
        <location evidence="3">Nucleus</location>
    </subcellularLocation>
</comment>
<gene>
    <name evidence="7" type="primary">LOC100907767</name>
</gene>
<dbReference type="KEGG" id="goe:100907767"/>
<dbReference type="PROSITE" id="PS50061">
    <property type="entry name" value="ETS_DOMAIN_3"/>
    <property type="match status" value="1"/>
</dbReference>
<dbReference type="GO" id="GO:0030154">
    <property type="term" value="P:cell differentiation"/>
    <property type="evidence" value="ECO:0007669"/>
    <property type="project" value="TreeGrafter"/>
</dbReference>
<accession>A0AAJ6QYP3</accession>
<evidence type="ECO:0000259" key="5">
    <source>
        <dbReference type="PROSITE" id="PS51433"/>
    </source>
</evidence>
<keyword evidence="3" id="KW-0539">Nucleus</keyword>
<dbReference type="RefSeq" id="XP_003748208.1">
    <property type="nucleotide sequence ID" value="XM_003748160.2"/>
</dbReference>
<dbReference type="PROSITE" id="PS00346">
    <property type="entry name" value="ETS_DOMAIN_2"/>
    <property type="match status" value="1"/>
</dbReference>
<proteinExistence type="inferred from homology"/>
<dbReference type="PANTHER" id="PTHR11849">
    <property type="entry name" value="ETS"/>
    <property type="match status" value="1"/>
</dbReference>
<protein>
    <submittedName>
        <fullName evidence="7">DNA-binding protein Ets97D</fullName>
    </submittedName>
</protein>
<evidence type="ECO:0000256" key="2">
    <source>
        <dbReference type="ARBA" id="ARBA00023125"/>
    </source>
</evidence>
<dbReference type="InterPro" id="IPR036390">
    <property type="entry name" value="WH_DNA-bd_sf"/>
</dbReference>
<dbReference type="GO" id="GO:0000981">
    <property type="term" value="F:DNA-binding transcription factor activity, RNA polymerase II-specific"/>
    <property type="evidence" value="ECO:0007669"/>
    <property type="project" value="TreeGrafter"/>
</dbReference>
<feature type="domain" description="ETS" evidence="4">
    <location>
        <begin position="283"/>
        <end position="363"/>
    </location>
</feature>
<name>A0AAJ6QYP3_9ACAR</name>
<dbReference type="CTD" id="43236"/>
<organism evidence="6 7">
    <name type="scientific">Galendromus occidentalis</name>
    <name type="common">western predatory mite</name>
    <dbReference type="NCBI Taxonomy" id="34638"/>
    <lineage>
        <taxon>Eukaryota</taxon>
        <taxon>Metazoa</taxon>
        <taxon>Ecdysozoa</taxon>
        <taxon>Arthropoda</taxon>
        <taxon>Chelicerata</taxon>
        <taxon>Arachnida</taxon>
        <taxon>Acari</taxon>
        <taxon>Parasitiformes</taxon>
        <taxon>Mesostigmata</taxon>
        <taxon>Gamasina</taxon>
        <taxon>Phytoseioidea</taxon>
        <taxon>Phytoseiidae</taxon>
        <taxon>Typhlodrominae</taxon>
        <taxon>Galendromus</taxon>
    </lineage>
</organism>
<keyword evidence="2 3" id="KW-0238">DNA-binding</keyword>
<dbReference type="FunFam" id="3.10.20.90:FF:000251">
    <property type="entry name" value="DNA-binding protein Ets97D"/>
    <property type="match status" value="1"/>
</dbReference>
<dbReference type="Pfam" id="PF00178">
    <property type="entry name" value="Ets"/>
    <property type="match status" value="1"/>
</dbReference>
<dbReference type="PROSITE" id="PS51433">
    <property type="entry name" value="PNT"/>
    <property type="match status" value="1"/>
</dbReference>
<evidence type="ECO:0000313" key="7">
    <source>
        <dbReference type="RefSeq" id="XP_003748208.1"/>
    </source>
</evidence>
<dbReference type="InterPro" id="IPR003118">
    <property type="entry name" value="Pointed_dom"/>
</dbReference>
<dbReference type="InterPro" id="IPR046328">
    <property type="entry name" value="ETS_fam"/>
</dbReference>
<dbReference type="AlphaFoldDB" id="A0AAJ6QYP3"/>
<dbReference type="Gene3D" id="1.10.150.50">
    <property type="entry name" value="Transcription Factor, Ets-1"/>
    <property type="match status" value="1"/>
</dbReference>
<dbReference type="GeneID" id="100907767"/>
<dbReference type="Gene3D" id="1.10.10.10">
    <property type="entry name" value="Winged helix-like DNA-binding domain superfamily/Winged helix DNA-binding domain"/>
    <property type="match status" value="1"/>
</dbReference>
<feature type="domain" description="PNT" evidence="5">
    <location>
        <begin position="143"/>
        <end position="230"/>
    </location>
</feature>